<keyword evidence="2" id="KW-1185">Reference proteome</keyword>
<protein>
    <submittedName>
        <fullName evidence="1">Uncharacterized protein</fullName>
    </submittedName>
</protein>
<organism evidence="1 2">
    <name type="scientific">Pyropia yezoensis</name>
    <name type="common">Susabi-nori</name>
    <name type="synonym">Porphyra yezoensis</name>
    <dbReference type="NCBI Taxonomy" id="2788"/>
    <lineage>
        <taxon>Eukaryota</taxon>
        <taxon>Rhodophyta</taxon>
        <taxon>Bangiophyceae</taxon>
        <taxon>Bangiales</taxon>
        <taxon>Bangiaceae</taxon>
        <taxon>Pyropia</taxon>
    </lineage>
</organism>
<reference evidence="1" key="1">
    <citation type="submission" date="2019-11" db="EMBL/GenBank/DDBJ databases">
        <title>Nori genome reveals adaptations in red seaweeds to the harsh intertidal environment.</title>
        <authorList>
            <person name="Wang D."/>
            <person name="Mao Y."/>
        </authorList>
    </citation>
    <scope>NUCLEOTIDE SEQUENCE</scope>
    <source>
        <tissue evidence="1">Gametophyte</tissue>
    </source>
</reference>
<name>A0ACC3C873_PYRYE</name>
<accession>A0ACC3C873</accession>
<comment type="caution">
    <text evidence="1">The sequence shown here is derived from an EMBL/GenBank/DDBJ whole genome shotgun (WGS) entry which is preliminary data.</text>
</comment>
<gene>
    <name evidence="1" type="ORF">I4F81_008528</name>
</gene>
<dbReference type="EMBL" id="CM020619">
    <property type="protein sequence ID" value="KAK1866007.1"/>
    <property type="molecule type" value="Genomic_DNA"/>
</dbReference>
<dbReference type="Proteomes" id="UP000798662">
    <property type="component" value="Chromosome 2"/>
</dbReference>
<evidence type="ECO:0000313" key="2">
    <source>
        <dbReference type="Proteomes" id="UP000798662"/>
    </source>
</evidence>
<proteinExistence type="predicted"/>
<evidence type="ECO:0000313" key="1">
    <source>
        <dbReference type="EMBL" id="KAK1866007.1"/>
    </source>
</evidence>
<sequence length="732" mass="74875">MILIMASCAGEGSHGEGSHRRGEREASGRRSPVLHRSGRGGGCQGLPPREEAAASAEHLPPIFRILCPVAHRPSGWATWAVPARHRLAAGVSSPPTLVFGCWRFYACSLLRTRGGHPSSGRHVALWRRPAGGSAMVRWRRWRGRSVATAAAVATAAVVVAASLLACHSAAVTMLLTADAGSAAAAAVGETVVPLAVGQPTTTTGDLAGVVLPAAPPSSPLRGAAVWVVPSQAARAPLDGGHGSVSAASFVDGRLPTSRVLNDWALAGSYRYARVGYYTSRAAYRRCPYTLTVGPYDAAAFPRDAQGSLRLPPSVLTWNSSACVAVGPASPDHADVPGSDLIVISSKLLFSDAGQAAYPLVVEAMQQIEADRLGAAFHALGVHFSVVYAPSAVACASADKRQVGGFLDGTIMLFVRQDNSSLSFSTVVVPPKYRTAFMYMPNSAARTETSVCALSTALLSWNGSLLEADSPPPGPTETPTPVPTPGSTDAPVSPETVPSGEGGGNEGPDGTVVGEEGAATSTNDGERACFPATASVMLASGQAVPMRALRLGDEVATGGGRVSIVYAFSHADGREAVRHPFVRLATAAGVSLTASPGHYVYVLGGMDRQLVPAAAVRVGDVLPLATGNGSAVVEVSRVALPGLYNPHTLDGDIVVDGVVVSTWTVAVPPAVAAAALAPLRWLVGGTAGGRAAGMALGVSQAVEAVVRWDAQATRALLSKAGARGMMALAGRVA</sequence>